<evidence type="ECO:0000313" key="3">
    <source>
        <dbReference type="Proteomes" id="UP000654075"/>
    </source>
</evidence>
<dbReference type="EMBL" id="CAJNNV010032450">
    <property type="protein sequence ID" value="CAE8640014.1"/>
    <property type="molecule type" value="Genomic_DNA"/>
</dbReference>
<dbReference type="AlphaFoldDB" id="A0A813HQI6"/>
<dbReference type="Proteomes" id="UP000654075">
    <property type="component" value="Unassembled WGS sequence"/>
</dbReference>
<keyword evidence="1" id="KW-0812">Transmembrane</keyword>
<name>A0A813HQI6_POLGL</name>
<evidence type="ECO:0000313" key="2">
    <source>
        <dbReference type="EMBL" id="CAE8640014.1"/>
    </source>
</evidence>
<keyword evidence="3" id="KW-1185">Reference proteome</keyword>
<reference evidence="2" key="1">
    <citation type="submission" date="2021-02" db="EMBL/GenBank/DDBJ databases">
        <authorList>
            <person name="Dougan E. K."/>
            <person name="Rhodes N."/>
            <person name="Thang M."/>
            <person name="Chan C."/>
        </authorList>
    </citation>
    <scope>NUCLEOTIDE SEQUENCE</scope>
</reference>
<gene>
    <name evidence="2" type="ORF">PGLA1383_LOCUS54978</name>
</gene>
<feature type="transmembrane region" description="Helical" evidence="1">
    <location>
        <begin position="12"/>
        <end position="36"/>
    </location>
</feature>
<keyword evidence="1" id="KW-0472">Membrane</keyword>
<evidence type="ECO:0000256" key="1">
    <source>
        <dbReference type="SAM" id="Phobius"/>
    </source>
</evidence>
<keyword evidence="1" id="KW-1133">Transmembrane helix</keyword>
<sequence length="72" mass="8336">MKLSFGNSHRVVVDVVVVVCCCCFYCCCCCFCFCCCCSRHHRCGLWLLSHELLCPVLRRDMWHLALTDLTLK</sequence>
<proteinExistence type="predicted"/>
<comment type="caution">
    <text evidence="2">The sequence shown here is derived from an EMBL/GenBank/DDBJ whole genome shotgun (WGS) entry which is preliminary data.</text>
</comment>
<accession>A0A813HQI6</accession>
<organism evidence="2 3">
    <name type="scientific">Polarella glacialis</name>
    <name type="common">Dinoflagellate</name>
    <dbReference type="NCBI Taxonomy" id="89957"/>
    <lineage>
        <taxon>Eukaryota</taxon>
        <taxon>Sar</taxon>
        <taxon>Alveolata</taxon>
        <taxon>Dinophyceae</taxon>
        <taxon>Suessiales</taxon>
        <taxon>Suessiaceae</taxon>
        <taxon>Polarella</taxon>
    </lineage>
</organism>
<protein>
    <submittedName>
        <fullName evidence="2">Uncharacterized protein</fullName>
    </submittedName>
</protein>